<comment type="caution">
    <text evidence="1">The sequence shown here is derived from an EMBL/GenBank/DDBJ whole genome shotgun (WGS) entry which is preliminary data.</text>
</comment>
<name>A0A0F9DXN5_9ZZZZ</name>
<proteinExistence type="predicted"/>
<gene>
    <name evidence="1" type="ORF">LCGC14_2143490</name>
</gene>
<evidence type="ECO:0000313" key="1">
    <source>
        <dbReference type="EMBL" id="KKL66588.1"/>
    </source>
</evidence>
<reference evidence="1" key="1">
    <citation type="journal article" date="2015" name="Nature">
        <title>Complex archaea that bridge the gap between prokaryotes and eukaryotes.</title>
        <authorList>
            <person name="Spang A."/>
            <person name="Saw J.H."/>
            <person name="Jorgensen S.L."/>
            <person name="Zaremba-Niedzwiedzka K."/>
            <person name="Martijn J."/>
            <person name="Lind A.E."/>
            <person name="van Eijk R."/>
            <person name="Schleper C."/>
            <person name="Guy L."/>
            <person name="Ettema T.J."/>
        </authorList>
    </citation>
    <scope>NUCLEOTIDE SEQUENCE</scope>
</reference>
<accession>A0A0F9DXN5</accession>
<protein>
    <submittedName>
        <fullName evidence="1">Uncharacterized protein</fullName>
    </submittedName>
</protein>
<organism evidence="1">
    <name type="scientific">marine sediment metagenome</name>
    <dbReference type="NCBI Taxonomy" id="412755"/>
    <lineage>
        <taxon>unclassified sequences</taxon>
        <taxon>metagenomes</taxon>
        <taxon>ecological metagenomes</taxon>
    </lineage>
</organism>
<dbReference type="EMBL" id="LAZR01027155">
    <property type="protein sequence ID" value="KKL66588.1"/>
    <property type="molecule type" value="Genomic_DNA"/>
</dbReference>
<dbReference type="AlphaFoldDB" id="A0A0F9DXN5"/>
<sequence>MSFFKFMFVMALTWPAQAGWATCITPETHMAAFKIMYPAATQEIHLEGAAAERFMAWVNENRPIYRVGNIDELIVHSKLDSDEVSVAVFVEGCVVTFIYIPAKAFHQKYPGT</sequence>